<dbReference type="Proteomes" id="UP000188726">
    <property type="component" value="Unassembled WGS sequence"/>
</dbReference>
<dbReference type="GO" id="GO:0016787">
    <property type="term" value="F:hydrolase activity"/>
    <property type="evidence" value="ECO:0007669"/>
    <property type="project" value="InterPro"/>
</dbReference>
<sequence>MDANVDTRCANKQFQPIGRFIQTLEQAGVDDWSQVYGGAPYAFTVFGSESYREKADKKSWQAFKTLLTYRME</sequence>
<accession>A0AB36K7S8</accession>
<feature type="domain" description="Dienelactone hydrolase" evidence="1">
    <location>
        <begin position="18"/>
        <end position="67"/>
    </location>
</feature>
<name>A0AB36K7S8_9GAMM</name>
<gene>
    <name evidence="2" type="ORF">BZG09_07035</name>
</gene>
<dbReference type="Pfam" id="PF01738">
    <property type="entry name" value="DLH"/>
    <property type="match status" value="1"/>
</dbReference>
<evidence type="ECO:0000313" key="2">
    <source>
        <dbReference type="EMBL" id="OOE44593.1"/>
    </source>
</evidence>
<evidence type="ECO:0000313" key="3">
    <source>
        <dbReference type="Proteomes" id="UP000188726"/>
    </source>
</evidence>
<dbReference type="RefSeq" id="WP_077458033.1">
    <property type="nucleotide sequence ID" value="NZ_MUEN01000055.1"/>
</dbReference>
<evidence type="ECO:0000259" key="1">
    <source>
        <dbReference type="Pfam" id="PF01738"/>
    </source>
</evidence>
<dbReference type="AlphaFoldDB" id="A0AB36K7S8"/>
<proteinExistence type="predicted"/>
<organism evidence="2 3">
    <name type="scientific">Salinivibrio kushneri</name>
    <dbReference type="NCBI Taxonomy" id="1908198"/>
    <lineage>
        <taxon>Bacteria</taxon>
        <taxon>Pseudomonadati</taxon>
        <taxon>Pseudomonadota</taxon>
        <taxon>Gammaproteobacteria</taxon>
        <taxon>Vibrionales</taxon>
        <taxon>Vibrionaceae</taxon>
        <taxon>Salinivibrio</taxon>
    </lineage>
</organism>
<comment type="caution">
    <text evidence="2">The sequence shown here is derived from an EMBL/GenBank/DDBJ whole genome shotgun (WGS) entry which is preliminary data.</text>
</comment>
<reference evidence="2 3" key="1">
    <citation type="journal article" date="2017" name="Genome Announc.">
        <title>Draft Genome Sequences of Salinivibrio proteolyticus, Salinivibrio sharmensis, Salinivibrio siamensis, Salinivibrio costicola subsp. alcaliphilus, Salinivibrio costicola subsp. vallismortis, and 29 New Isolates Belonging to the Genus Salinivibrio.</title>
        <authorList>
            <person name="Lopez-Hermoso C."/>
            <person name="de la Haba R.R."/>
            <person name="Sanchez-Porro C."/>
            <person name="Bayliss S.C."/>
            <person name="Feil E.J."/>
            <person name="Ventosa A."/>
        </authorList>
    </citation>
    <scope>NUCLEOTIDE SEQUENCE [LARGE SCALE GENOMIC DNA]</scope>
    <source>
        <strain evidence="2 3">IC202</strain>
    </source>
</reference>
<dbReference type="InterPro" id="IPR002925">
    <property type="entry name" value="Dienelactn_hydro"/>
</dbReference>
<dbReference type="EMBL" id="MUEO01000013">
    <property type="protein sequence ID" value="OOE44593.1"/>
    <property type="molecule type" value="Genomic_DNA"/>
</dbReference>
<protein>
    <recommendedName>
        <fullName evidence="1">Dienelactone hydrolase domain-containing protein</fullName>
    </recommendedName>
</protein>